<dbReference type="InterPro" id="IPR037171">
    <property type="entry name" value="NagB/RpiA_transferase-like"/>
</dbReference>
<dbReference type="PROSITE" id="PS00894">
    <property type="entry name" value="HTH_DEOR_1"/>
    <property type="match status" value="1"/>
</dbReference>
<dbReference type="SUPFAM" id="SSF46785">
    <property type="entry name" value="Winged helix' DNA-binding domain"/>
    <property type="match status" value="1"/>
</dbReference>
<sequence length="263" mass="28623">MSMIKEERLVKIEEYINSCRFASIDALVAYVGVSKPTIRRDLNELYSRGKIHFVRGGATSIAGSQTEKSATSFETGVPASSGALLAKQRIAAEAAKLIQPGDTIFLCAGRTTREMVKHLREMRELKVVTNDFFIAGELYRCEGVSVMIAGGEVRAVYGMPFSCGYAAEDFINKLRVNTVFLSCDSVDAQTGCYISSPHEVGLMRGVLAAASKHVVMADHEKFSQSAFVSICSINDIDVLISDTDLSPEIRALLAKTSIQTIYA</sequence>
<keyword evidence="5" id="KW-0804">Transcription</keyword>
<evidence type="ECO:0000259" key="7">
    <source>
        <dbReference type="PROSITE" id="PS51000"/>
    </source>
</evidence>
<reference evidence="8" key="2">
    <citation type="journal article" date="2021" name="PeerJ">
        <title>Extensive microbial diversity within the chicken gut microbiome revealed by metagenomics and culture.</title>
        <authorList>
            <person name="Gilroy R."/>
            <person name="Ravi A."/>
            <person name="Getino M."/>
            <person name="Pursley I."/>
            <person name="Horton D.L."/>
            <person name="Alikhan N.F."/>
            <person name="Baker D."/>
            <person name="Gharbi K."/>
            <person name="Hall N."/>
            <person name="Watson M."/>
            <person name="Adriaenssens E.M."/>
            <person name="Foster-Nyarko E."/>
            <person name="Jarju S."/>
            <person name="Secka A."/>
            <person name="Antonio M."/>
            <person name="Oren A."/>
            <person name="Chaudhuri R.R."/>
            <person name="La Ragione R."/>
            <person name="Hildebrand F."/>
            <person name="Pallen M.J."/>
        </authorList>
    </citation>
    <scope>NUCLEOTIDE SEQUENCE</scope>
    <source>
        <strain evidence="8">ChiHcec3-11533</strain>
    </source>
</reference>
<evidence type="ECO:0000256" key="5">
    <source>
        <dbReference type="ARBA" id="ARBA00023163"/>
    </source>
</evidence>
<protein>
    <recommendedName>
        <fullName evidence="1">Lactose phosphotransferase system repressor</fullName>
    </recommendedName>
</protein>
<dbReference type="SMART" id="SM00420">
    <property type="entry name" value="HTH_DEOR"/>
    <property type="match status" value="1"/>
</dbReference>
<keyword evidence="4" id="KW-0238">DNA-binding</keyword>
<accession>A0A9D1I9D6</accession>
<comment type="caution">
    <text evidence="8">The sequence shown here is derived from an EMBL/GenBank/DDBJ whole genome shotgun (WGS) entry which is preliminary data.</text>
</comment>
<evidence type="ECO:0000313" key="9">
    <source>
        <dbReference type="Proteomes" id="UP000824072"/>
    </source>
</evidence>
<organism evidence="8 9">
    <name type="scientific">Candidatus Pullichristensenella excrementigallinarum</name>
    <dbReference type="NCBI Taxonomy" id="2840907"/>
    <lineage>
        <taxon>Bacteria</taxon>
        <taxon>Bacillati</taxon>
        <taxon>Bacillota</taxon>
        <taxon>Clostridia</taxon>
        <taxon>Candidatus Pullichristensenella</taxon>
    </lineage>
</organism>
<dbReference type="Gene3D" id="3.40.50.1360">
    <property type="match status" value="1"/>
</dbReference>
<dbReference type="GO" id="GO:0003700">
    <property type="term" value="F:DNA-binding transcription factor activity"/>
    <property type="evidence" value="ECO:0007669"/>
    <property type="project" value="InterPro"/>
</dbReference>
<proteinExistence type="predicted"/>
<name>A0A9D1I9D6_9FIRM</name>
<gene>
    <name evidence="8" type="ORF">IAB02_00615</name>
</gene>
<keyword evidence="3" id="KW-0805">Transcription regulation</keyword>
<dbReference type="PROSITE" id="PS51000">
    <property type="entry name" value="HTH_DEOR_2"/>
    <property type="match status" value="1"/>
</dbReference>
<dbReference type="SMART" id="SM01134">
    <property type="entry name" value="DeoRC"/>
    <property type="match status" value="1"/>
</dbReference>
<evidence type="ECO:0000256" key="2">
    <source>
        <dbReference type="ARBA" id="ARBA00022491"/>
    </source>
</evidence>
<dbReference type="InterPro" id="IPR001034">
    <property type="entry name" value="DeoR_HTH"/>
</dbReference>
<dbReference type="InterPro" id="IPR018356">
    <property type="entry name" value="Tscrpt_reg_HTH_DeoR_CS"/>
</dbReference>
<evidence type="ECO:0000256" key="1">
    <source>
        <dbReference type="ARBA" id="ARBA00021390"/>
    </source>
</evidence>
<dbReference type="Proteomes" id="UP000824072">
    <property type="component" value="Unassembled WGS sequence"/>
</dbReference>
<feature type="domain" description="HTH deoR-type" evidence="7">
    <location>
        <begin position="5"/>
        <end position="60"/>
    </location>
</feature>
<dbReference type="InterPro" id="IPR036390">
    <property type="entry name" value="WH_DNA-bd_sf"/>
</dbReference>
<comment type="function">
    <text evidence="6">Repressor of the lactose catabolism operon. Galactose-6-phosphate is the inducer.</text>
</comment>
<dbReference type="SUPFAM" id="SSF100950">
    <property type="entry name" value="NagB/RpiA/CoA transferase-like"/>
    <property type="match status" value="1"/>
</dbReference>
<dbReference type="InterPro" id="IPR050313">
    <property type="entry name" value="Carb_Metab_HTH_regulators"/>
</dbReference>
<dbReference type="EMBL" id="DVMU01000016">
    <property type="protein sequence ID" value="HIU33038.1"/>
    <property type="molecule type" value="Genomic_DNA"/>
</dbReference>
<evidence type="ECO:0000313" key="8">
    <source>
        <dbReference type="EMBL" id="HIU33038.1"/>
    </source>
</evidence>
<dbReference type="GO" id="GO:0003677">
    <property type="term" value="F:DNA binding"/>
    <property type="evidence" value="ECO:0007669"/>
    <property type="project" value="UniProtKB-KW"/>
</dbReference>
<dbReference type="PANTHER" id="PTHR30363:SF4">
    <property type="entry name" value="GLYCEROL-3-PHOSPHATE REGULON REPRESSOR"/>
    <property type="match status" value="1"/>
</dbReference>
<dbReference type="Pfam" id="PF00455">
    <property type="entry name" value="DeoRC"/>
    <property type="match status" value="1"/>
</dbReference>
<dbReference type="InterPro" id="IPR014036">
    <property type="entry name" value="DeoR-like_C"/>
</dbReference>
<evidence type="ECO:0000256" key="4">
    <source>
        <dbReference type="ARBA" id="ARBA00023125"/>
    </source>
</evidence>
<keyword evidence="2" id="KW-0678">Repressor</keyword>
<dbReference type="Pfam" id="PF08220">
    <property type="entry name" value="HTH_DeoR"/>
    <property type="match status" value="1"/>
</dbReference>
<evidence type="ECO:0000256" key="6">
    <source>
        <dbReference type="ARBA" id="ARBA00024937"/>
    </source>
</evidence>
<evidence type="ECO:0000256" key="3">
    <source>
        <dbReference type="ARBA" id="ARBA00023015"/>
    </source>
</evidence>
<reference evidence="8" key="1">
    <citation type="submission" date="2020-10" db="EMBL/GenBank/DDBJ databases">
        <authorList>
            <person name="Gilroy R."/>
        </authorList>
    </citation>
    <scope>NUCLEOTIDE SEQUENCE</scope>
    <source>
        <strain evidence="8">ChiHcec3-11533</strain>
    </source>
</reference>
<dbReference type="PRINTS" id="PR00037">
    <property type="entry name" value="HTHLACR"/>
</dbReference>
<dbReference type="PANTHER" id="PTHR30363">
    <property type="entry name" value="HTH-TYPE TRANSCRIPTIONAL REGULATOR SRLR-RELATED"/>
    <property type="match status" value="1"/>
</dbReference>
<dbReference type="AlphaFoldDB" id="A0A9D1I9D6"/>